<evidence type="ECO:0000313" key="2">
    <source>
        <dbReference type="EMBL" id="CCQ35245.1"/>
    </source>
</evidence>
<gene>
    <name evidence="2" type="ordered locus">Nmlp_1033</name>
</gene>
<evidence type="ECO:0000256" key="1">
    <source>
        <dbReference type="SAM" id="MobiDB-lite"/>
    </source>
</evidence>
<keyword evidence="3" id="KW-1185">Reference proteome</keyword>
<organism evidence="2 3">
    <name type="scientific">Natronomonas moolapensis (strain DSM 18674 / CECT 7526 / JCM 14361 / 8.8.11)</name>
    <dbReference type="NCBI Taxonomy" id="268739"/>
    <lineage>
        <taxon>Archaea</taxon>
        <taxon>Methanobacteriati</taxon>
        <taxon>Methanobacteriota</taxon>
        <taxon>Stenosarchaea group</taxon>
        <taxon>Halobacteria</taxon>
        <taxon>Halobacteriales</taxon>
        <taxon>Natronomonadaceae</taxon>
        <taxon>Natronomonas</taxon>
    </lineage>
</organism>
<protein>
    <submittedName>
        <fullName evidence="2">Acetyltransferase domain protein</fullName>
    </submittedName>
</protein>
<dbReference type="KEGG" id="nmo:Nmlp_1033"/>
<feature type="region of interest" description="Disordered" evidence="1">
    <location>
        <begin position="117"/>
        <end position="139"/>
    </location>
</feature>
<dbReference type="OrthoDB" id="212869at2157"/>
<dbReference type="STRING" id="268739.Nmlp_1033"/>
<accession>M1XMY3</accession>
<dbReference type="Proteomes" id="UP000011867">
    <property type="component" value="Chromosome"/>
</dbReference>
<dbReference type="GeneID" id="14652716"/>
<dbReference type="HOGENOM" id="CLU_121763_0_0_2"/>
<dbReference type="EMBL" id="HF582854">
    <property type="protein sequence ID" value="CCQ35245.1"/>
    <property type="molecule type" value="Genomic_DNA"/>
</dbReference>
<evidence type="ECO:0000313" key="3">
    <source>
        <dbReference type="Proteomes" id="UP000011867"/>
    </source>
</evidence>
<sequence>MNVRDAVEADADRLAALTGSPTDVMRNLIHDRTVRVADTDGTVEGFVSYDAENATVHVTQLEGDAELCETLLAEPTRFAAREGMTVELLAMEADDATQVAAERAAFERCGPGPRFDGTPTIKYRWEPGSETEAGTGTTA</sequence>
<dbReference type="AlphaFoldDB" id="M1XMY3"/>
<dbReference type="RefSeq" id="WP_015408095.1">
    <property type="nucleotide sequence ID" value="NC_020388.1"/>
</dbReference>
<proteinExistence type="predicted"/>
<name>M1XMY3_NATM8</name>
<reference evidence="2 3" key="1">
    <citation type="journal article" date="2013" name="Genome Announc.">
        <title>Genome of the haloarchaeon Natronomonas moolapensis, a neutrophilic member of a previously haloalkaliphilic genus.</title>
        <authorList>
            <person name="Dyall-Smith M.L."/>
            <person name="Pfeiffer F."/>
            <person name="Oberwinkler T."/>
            <person name="Klee K."/>
            <person name="Rampp M."/>
            <person name="Palm P."/>
            <person name="Gross K."/>
            <person name="Schuster S.C."/>
            <person name="Oesterhelt D."/>
        </authorList>
    </citation>
    <scope>NUCLEOTIDE SEQUENCE [LARGE SCALE GENOMIC DNA]</scope>
    <source>
        <strain evidence="3">DSM 18674 / JCM 14361 / 8.8.11</strain>
    </source>
</reference>
<feature type="compositionally biased region" description="Low complexity" evidence="1">
    <location>
        <begin position="130"/>
        <end position="139"/>
    </location>
</feature>
<dbReference type="eggNOG" id="arCOG04728">
    <property type="taxonomic scope" value="Archaea"/>
</dbReference>